<protein>
    <submittedName>
        <fullName evidence="2">Uncharacterized protein</fullName>
    </submittedName>
</protein>
<feature type="compositionally biased region" description="Basic and acidic residues" evidence="1">
    <location>
        <begin position="964"/>
        <end position="982"/>
    </location>
</feature>
<gene>
    <name evidence="2" type="ORF">RM479_22365</name>
</gene>
<evidence type="ECO:0000313" key="3">
    <source>
        <dbReference type="Proteomes" id="UP001183390"/>
    </source>
</evidence>
<feature type="region of interest" description="Disordered" evidence="1">
    <location>
        <begin position="354"/>
        <end position="1061"/>
    </location>
</feature>
<sequence>MPEPSNFPALHNMINIVADVDDSGNYPPVPDVNTIIGPNVNWVDHGRYHFAKDTKPFVGFEFDYGGHEMNRWWRMRKPGHQYMAAGAYTYQIPNDWDYAGYTMMEELWKDPGSADHTFRNALNQVVHVIPNSMTGLGSTTFHGKPLSELITNLAALGTVLENHREAMNSAYKELDVPEGPMTGSAASAYAARLYDFALRLRDLKRQVDNNHDALEDILAPIKVKGDNLREKVQQTLNNPTSDMRSILDEWYFGVTTGSEQWNESRSQFQVRLHVDERTGERYGIIGDDPTDAFVNDQLKQRWKKKYEGVIDAAEELYTKMDELYKRAHTELNIIETPKGGIPLSMVPDINDIDNPYDDLFGDGDGNDGPQEIKIDWGDGDGPGGDGPDIPDWLTDPPPGYGDGPGLNYEGPGDGPGGYQGGPDDGWNIGDGDGGPDLDFGEGDPGPGPGDGNNVNSWNGDGLGLNGPGGDGVAPPPPVMSGPPPGLDTNFPGTGDGSLTPPPGMNTAFPGTGDGVAPPPPVMSGPPPGLDTNFPGTGDGSTPPPGGIPGGFVPPPPLGLNGPGGTGGTGGGRRQDGAPLPPPTGLDIDPATGQPLNPDTGRPFPVDPGTGLPFDPDTGLPINYDPDTGRVTPIDPITGEPVSPDGGTRLETDPETGLPLDPDTGRPFPLDPDTGLPFDPDTGLPINYDPDTGRVLPIDPITGEPVSPDPGLPINYDPETGRVLPIDPITGEPVSPDGGTRLDMDPETGLPLNPDTGRPFPVDPGTGLPFDPDTGLPINYDPDTGRVTPIDPNTGLPLPPDSFTPPAFDPGLDTNFPGWGNDDVPLNPVTGEPAELDPRTGIRLPVDPETGEVIRTGFDTPEDFTYPPRFESGGPDGLNYGGFGGDTSSSDGPNGAPDPADRSSMFAAPTQAGGGQTQVAGGGPGTSGLGGAGGVGGAGQAGMPGAPMMPPMMPPGGMGGGGAGENRDRNRTTWLSEDEKVWGTDKNQQKTVLGRPAPGQPKKGASRHEFVDAGADGSGTGTSSHDDAGTRGRKRKPGIGNRRGRGQEQAGGGDGGRDGSTD</sequence>
<dbReference type="EMBL" id="JAVREP010000019">
    <property type="protein sequence ID" value="MDT0331167.1"/>
    <property type="molecule type" value="Genomic_DNA"/>
</dbReference>
<feature type="compositionally biased region" description="Gly residues" evidence="1">
    <location>
        <begin position="560"/>
        <end position="571"/>
    </location>
</feature>
<dbReference type="RefSeq" id="WP_311513724.1">
    <property type="nucleotide sequence ID" value="NZ_JAVREP010000019.1"/>
</dbReference>
<feature type="compositionally biased region" description="Pro residues" evidence="1">
    <location>
        <begin position="516"/>
        <end position="528"/>
    </location>
</feature>
<feature type="compositionally biased region" description="Gly residues" evidence="1">
    <location>
        <begin position="411"/>
        <end position="432"/>
    </location>
</feature>
<comment type="caution">
    <text evidence="2">The sequence shown here is derived from an EMBL/GenBank/DDBJ whole genome shotgun (WGS) entry which is preliminary data.</text>
</comment>
<name>A0ABU2MF28_9ACTN</name>
<reference evidence="3" key="1">
    <citation type="submission" date="2023-07" db="EMBL/GenBank/DDBJ databases">
        <title>30 novel species of actinomycetes from the DSMZ collection.</title>
        <authorList>
            <person name="Nouioui I."/>
        </authorList>
    </citation>
    <scope>NUCLEOTIDE SEQUENCE [LARGE SCALE GENOMIC DNA]</scope>
    <source>
        <strain evidence="3">DSM 44743</strain>
    </source>
</reference>
<feature type="compositionally biased region" description="Gly residues" evidence="1">
    <location>
        <begin position="873"/>
        <end position="884"/>
    </location>
</feature>
<dbReference type="Proteomes" id="UP001183390">
    <property type="component" value="Unassembled WGS sequence"/>
</dbReference>
<feature type="compositionally biased region" description="Pro residues" evidence="1">
    <location>
        <begin position="473"/>
        <end position="485"/>
    </location>
</feature>
<feature type="compositionally biased region" description="Pro residues" evidence="1">
    <location>
        <begin position="541"/>
        <end position="557"/>
    </location>
</feature>
<feature type="compositionally biased region" description="Acidic residues" evidence="1">
    <location>
        <begin position="354"/>
        <end position="365"/>
    </location>
</feature>
<keyword evidence="3" id="KW-1185">Reference proteome</keyword>
<proteinExistence type="predicted"/>
<evidence type="ECO:0000313" key="2">
    <source>
        <dbReference type="EMBL" id="MDT0331167.1"/>
    </source>
</evidence>
<evidence type="ECO:0000256" key="1">
    <source>
        <dbReference type="SAM" id="MobiDB-lite"/>
    </source>
</evidence>
<feature type="compositionally biased region" description="Gly residues" evidence="1">
    <location>
        <begin position="911"/>
        <end position="941"/>
    </location>
</feature>
<accession>A0ABU2MF28</accession>
<feature type="compositionally biased region" description="Gly residues" evidence="1">
    <location>
        <begin position="460"/>
        <end position="471"/>
    </location>
</feature>
<organism evidence="2 3">
    <name type="scientific">Nocardiopsis lambiniae</name>
    <dbReference type="NCBI Taxonomy" id="3075539"/>
    <lineage>
        <taxon>Bacteria</taxon>
        <taxon>Bacillati</taxon>
        <taxon>Actinomycetota</taxon>
        <taxon>Actinomycetes</taxon>
        <taxon>Streptosporangiales</taxon>
        <taxon>Nocardiopsidaceae</taxon>
        <taxon>Nocardiopsis</taxon>
    </lineage>
</organism>